<dbReference type="EMBL" id="CYYW01000018">
    <property type="protein sequence ID" value="CUO47036.1"/>
    <property type="molecule type" value="Genomic_DNA"/>
</dbReference>
<reference evidence="6" key="5">
    <citation type="submission" date="2020-02" db="EMBL/GenBank/DDBJ databases">
        <authorList>
            <person name="Littmann E."/>
            <person name="Sorbara M."/>
        </authorList>
    </citation>
    <scope>NUCLEOTIDE SEQUENCE</scope>
    <source>
        <strain evidence="7">MSK.16.45</strain>
        <strain evidence="6">MSK.17.79</strain>
    </source>
</reference>
<keyword evidence="1" id="KW-1133">Transmembrane helix</keyword>
<dbReference type="OrthoDB" id="2083196at2"/>
<evidence type="ECO:0000313" key="8">
    <source>
        <dbReference type="EMBL" id="RGI70369.1"/>
    </source>
</evidence>
<name>A0A0M6WPG9_9FIRM</name>
<dbReference type="AlphaFoldDB" id="A0A0M6WPG9"/>
<evidence type="ECO:0000313" key="5">
    <source>
        <dbReference type="EMBL" id="MDB8016828.1"/>
    </source>
</evidence>
<evidence type="ECO:0000313" key="4">
    <source>
        <dbReference type="EMBL" id="CUO47036.1"/>
    </source>
</evidence>
<dbReference type="Proteomes" id="UP000283501">
    <property type="component" value="Unassembled WGS sequence"/>
</dbReference>
<dbReference type="EMBL" id="CVRQ01000022">
    <property type="protein sequence ID" value="CRL38833.1"/>
    <property type="molecule type" value="Genomic_DNA"/>
</dbReference>
<dbReference type="Proteomes" id="UP000049472">
    <property type="component" value="Unassembled WGS sequence"/>
</dbReference>
<dbReference type="Proteomes" id="UP000095384">
    <property type="component" value="Unassembled WGS sequence"/>
</dbReference>
<feature type="transmembrane region" description="Helical" evidence="1">
    <location>
        <begin position="7"/>
        <end position="27"/>
    </location>
</feature>
<reference evidence="11" key="1">
    <citation type="submission" date="2015-05" db="EMBL/GenBank/DDBJ databases">
        <authorList>
            <consortium name="Pathogen Informatics"/>
        </authorList>
    </citation>
    <scope>NUCLEOTIDE SEQUENCE [LARGE SCALE GENOMIC DNA]</scope>
    <source>
        <strain evidence="4 12">2789STDY5608860</strain>
        <strain evidence="3 13">2789STDY5834968</strain>
        <strain evidence="11">T1-815</strain>
    </source>
</reference>
<dbReference type="EMBL" id="JAQLYE010000003">
    <property type="protein sequence ID" value="MDB8016828.1"/>
    <property type="molecule type" value="Genomic_DNA"/>
</dbReference>
<reference evidence="6" key="4">
    <citation type="journal article" date="2020" name="Cell Host Microbe">
        <title>Functional and Genomic Variation between Human-Derived Isolates of Lachnospiraceae Reveals Inter- and Intra-Species Diversity.</title>
        <authorList>
            <person name="Sorbara M.T."/>
            <person name="Littmann E.R."/>
            <person name="Fontana E."/>
            <person name="Moody T.U."/>
            <person name="Kohout C.E."/>
            <person name="Gjonbalaj M."/>
            <person name="Eaton V."/>
            <person name="Seok R."/>
            <person name="Leiner I.M."/>
            <person name="Pamer E.G."/>
        </authorList>
    </citation>
    <scope>NUCLEOTIDE SEQUENCE</scope>
    <source>
        <strain evidence="7">MSK.16.45</strain>
        <strain evidence="6">MSK.17.79</strain>
    </source>
</reference>
<organism evidence="2 11">
    <name type="scientific">Agathobacter rectalis</name>
    <dbReference type="NCBI Taxonomy" id="39491"/>
    <lineage>
        <taxon>Bacteria</taxon>
        <taxon>Bacillati</taxon>
        <taxon>Bacillota</taxon>
        <taxon>Clostridia</taxon>
        <taxon>Lachnospirales</taxon>
        <taxon>Lachnospiraceae</taxon>
        <taxon>Agathobacter</taxon>
    </lineage>
</organism>
<accession>A0A0M6WPG9</accession>
<dbReference type="Proteomes" id="UP000095673">
    <property type="component" value="Unassembled WGS sequence"/>
</dbReference>
<evidence type="ECO:0000313" key="10">
    <source>
        <dbReference type="EMBL" id="RHE97599.1"/>
    </source>
</evidence>
<dbReference type="EMBL" id="QSOB01000002">
    <property type="protein sequence ID" value="RGI70369.1"/>
    <property type="molecule type" value="Genomic_DNA"/>
</dbReference>
<dbReference type="EMBL" id="QRXR01000014">
    <property type="protein sequence ID" value="RGU23479.1"/>
    <property type="molecule type" value="Genomic_DNA"/>
</dbReference>
<keyword evidence="11" id="KW-1185">Reference proteome</keyword>
<evidence type="ECO:0000313" key="13">
    <source>
        <dbReference type="Proteomes" id="UP000095673"/>
    </source>
</evidence>
<reference evidence="5" key="6">
    <citation type="submission" date="2023-01" db="EMBL/GenBank/DDBJ databases">
        <title>Human gut microbiome strain richness.</title>
        <authorList>
            <person name="Chen-Liaw A."/>
        </authorList>
    </citation>
    <scope>NUCLEOTIDE SEQUENCE</scope>
    <source>
        <strain evidence="5">1001283st1_D2_1001283B150209_150212</strain>
    </source>
</reference>
<evidence type="ECO:0000313" key="12">
    <source>
        <dbReference type="Proteomes" id="UP000095384"/>
    </source>
</evidence>
<sequence length="171" mass="20059">MNKKQKKIFFCVCMIFFLFLIVTIYLLKQKSPYEYLKEQKGMTAQTTANECLEEIRFDNKYIVFFINENGNLSCAVMKKKIFSYEILRISGELSQSKNSKNYLFSSYEDNGYKWIDWGVINDSDIESVLSNDNKMNIIDNLQYSFRICWIIGNGEENTPPEHEEIKIGSSI</sequence>
<evidence type="ECO:0000313" key="15">
    <source>
        <dbReference type="Proteomes" id="UP000283501"/>
    </source>
</evidence>
<evidence type="ECO:0000313" key="2">
    <source>
        <dbReference type="EMBL" id="CRL38833.1"/>
    </source>
</evidence>
<dbReference type="EMBL" id="CYXM01000009">
    <property type="protein sequence ID" value="CUN11963.1"/>
    <property type="molecule type" value="Genomic_DNA"/>
</dbReference>
<dbReference type="Proteomes" id="UP001193756">
    <property type="component" value="Unassembled WGS sequence"/>
</dbReference>
<dbReference type="Proteomes" id="UP000260642">
    <property type="component" value="Unassembled WGS sequence"/>
</dbReference>
<evidence type="ECO:0000256" key="1">
    <source>
        <dbReference type="SAM" id="Phobius"/>
    </source>
</evidence>
<reference evidence="2" key="2">
    <citation type="submission" date="2015-05" db="EMBL/GenBank/DDBJ databases">
        <authorList>
            <person name="Wang D.B."/>
            <person name="Wang M."/>
        </authorList>
    </citation>
    <scope>NUCLEOTIDE SEQUENCE [LARGE SCALE GENOMIC DNA]</scope>
    <source>
        <strain evidence="2">T1-815</strain>
    </source>
</reference>
<evidence type="ECO:0000313" key="11">
    <source>
        <dbReference type="Proteomes" id="UP000049472"/>
    </source>
</evidence>
<dbReference type="Proteomes" id="UP000283765">
    <property type="component" value="Unassembled WGS sequence"/>
</dbReference>
<evidence type="ECO:0000313" key="9">
    <source>
        <dbReference type="EMBL" id="RGU23479.1"/>
    </source>
</evidence>
<protein>
    <submittedName>
        <fullName evidence="2">Uncharacterized protein</fullName>
    </submittedName>
</protein>
<evidence type="ECO:0000313" key="14">
    <source>
        <dbReference type="Proteomes" id="UP000260642"/>
    </source>
</evidence>
<evidence type="ECO:0000313" key="7">
    <source>
        <dbReference type="EMBL" id="NSC76662.1"/>
    </source>
</evidence>
<evidence type="ECO:0000313" key="3">
    <source>
        <dbReference type="EMBL" id="CUN11963.1"/>
    </source>
</evidence>
<keyword evidence="1" id="KW-0472">Membrane</keyword>
<reference evidence="14 15" key="3">
    <citation type="submission" date="2018-08" db="EMBL/GenBank/DDBJ databases">
        <title>A genome reference for cultivated species of the human gut microbiota.</title>
        <authorList>
            <person name="Zou Y."/>
            <person name="Xue W."/>
            <person name="Luo G."/>
        </authorList>
    </citation>
    <scope>NUCLEOTIDE SEQUENCE [LARGE SCALE GENOMIC DNA]</scope>
    <source>
        <strain evidence="9 16">AF17-27</strain>
        <strain evidence="10 15">AM26-2LB</strain>
        <strain evidence="8 14">TM10-3</strain>
    </source>
</reference>
<dbReference type="Proteomes" id="UP001193670">
    <property type="component" value="Unassembled WGS sequence"/>
</dbReference>
<dbReference type="EMBL" id="JAAILW010000016">
    <property type="protein sequence ID" value="NSC27571.1"/>
    <property type="molecule type" value="Genomic_DNA"/>
</dbReference>
<dbReference type="EMBL" id="JAAIMP010000005">
    <property type="protein sequence ID" value="NSC76662.1"/>
    <property type="molecule type" value="Genomic_DNA"/>
</dbReference>
<dbReference type="RefSeq" id="WP_022292460.1">
    <property type="nucleotide sequence ID" value="NZ_CP100127.1"/>
</dbReference>
<evidence type="ECO:0000313" key="6">
    <source>
        <dbReference type="EMBL" id="NSC27571.1"/>
    </source>
</evidence>
<gene>
    <name evidence="10" type="ORF">DW703_17380</name>
    <name evidence="9" type="ORF">DWW89_09805</name>
    <name evidence="8" type="ORF">DXD95_01490</name>
    <name evidence="4" type="ORF">ERS852417_02374</name>
    <name evidence="3" type="ORF">ERS852580_02072</name>
    <name evidence="7" type="ORF">G4312_05035</name>
    <name evidence="6" type="ORF">G4319_09500</name>
    <name evidence="5" type="ORF">PNE45_02095</name>
    <name evidence="2" type="ORF">T1815_19131</name>
</gene>
<evidence type="ECO:0000313" key="16">
    <source>
        <dbReference type="Proteomes" id="UP000283765"/>
    </source>
</evidence>
<proteinExistence type="predicted"/>
<dbReference type="Proteomes" id="UP001212823">
    <property type="component" value="Unassembled WGS sequence"/>
</dbReference>
<keyword evidence="1" id="KW-0812">Transmembrane</keyword>
<dbReference type="EMBL" id="QSKY01000064">
    <property type="protein sequence ID" value="RHE97599.1"/>
    <property type="molecule type" value="Genomic_DNA"/>
</dbReference>